<gene>
    <name evidence="2" type="ORF">LTRI10_LOCUS19714</name>
</gene>
<feature type="compositionally biased region" description="Basic and acidic residues" evidence="1">
    <location>
        <begin position="117"/>
        <end position="127"/>
    </location>
</feature>
<dbReference type="EMBL" id="OZ034816">
    <property type="protein sequence ID" value="CAL1378110.1"/>
    <property type="molecule type" value="Genomic_DNA"/>
</dbReference>
<evidence type="ECO:0000313" key="2">
    <source>
        <dbReference type="EMBL" id="CAL1378110.1"/>
    </source>
</evidence>
<feature type="region of interest" description="Disordered" evidence="1">
    <location>
        <begin position="63"/>
        <end position="127"/>
    </location>
</feature>
<name>A0AAV2DXP8_9ROSI</name>
<feature type="compositionally biased region" description="Polar residues" evidence="1">
    <location>
        <begin position="105"/>
        <end position="114"/>
    </location>
</feature>
<keyword evidence="3" id="KW-1185">Reference proteome</keyword>
<organism evidence="2 3">
    <name type="scientific">Linum trigynum</name>
    <dbReference type="NCBI Taxonomy" id="586398"/>
    <lineage>
        <taxon>Eukaryota</taxon>
        <taxon>Viridiplantae</taxon>
        <taxon>Streptophyta</taxon>
        <taxon>Embryophyta</taxon>
        <taxon>Tracheophyta</taxon>
        <taxon>Spermatophyta</taxon>
        <taxon>Magnoliopsida</taxon>
        <taxon>eudicotyledons</taxon>
        <taxon>Gunneridae</taxon>
        <taxon>Pentapetalae</taxon>
        <taxon>rosids</taxon>
        <taxon>fabids</taxon>
        <taxon>Malpighiales</taxon>
        <taxon>Linaceae</taxon>
        <taxon>Linum</taxon>
    </lineage>
</organism>
<sequence length="276" mass="30626">MTKKVMNSLTRLIAARVVYTRPKPSWEPNLRKVKAVDARTKAPIRLGNKSTRVEEKMVKPKGRLRKGTTRPSAMGLEGEGSEKIIPSPPGEDPVSRVGDKALGGQTESFSATSPSEDDIHSFEVRKRVPDEPGANRRCTTKGHVCQVVAAFESGLSIKGDEHGAKEMLPPAHDKEEKTPSVMDESWSWIPDWTGRLNRENRKPGQIQNDKLNMGRLPCRPVFAVESACSEIPDDFDHCRREEESLESTTLTSPTHLHLPLHHHSPAIAETQLPLAN</sequence>
<dbReference type="AlphaFoldDB" id="A0AAV2DXP8"/>
<reference evidence="2 3" key="1">
    <citation type="submission" date="2024-04" db="EMBL/GenBank/DDBJ databases">
        <authorList>
            <person name="Fracassetti M."/>
        </authorList>
    </citation>
    <scope>NUCLEOTIDE SEQUENCE [LARGE SCALE GENOMIC DNA]</scope>
</reference>
<evidence type="ECO:0000256" key="1">
    <source>
        <dbReference type="SAM" id="MobiDB-lite"/>
    </source>
</evidence>
<evidence type="ECO:0000313" key="3">
    <source>
        <dbReference type="Proteomes" id="UP001497516"/>
    </source>
</evidence>
<protein>
    <submittedName>
        <fullName evidence="2">Uncharacterized protein</fullName>
    </submittedName>
</protein>
<dbReference type="Proteomes" id="UP001497516">
    <property type="component" value="Chromosome 3"/>
</dbReference>
<proteinExistence type="predicted"/>
<accession>A0AAV2DXP8</accession>